<dbReference type="Proteomes" id="UP000223071">
    <property type="component" value="Unassembled WGS sequence"/>
</dbReference>
<evidence type="ECO:0000256" key="1">
    <source>
        <dbReference type="ARBA" id="ARBA00022898"/>
    </source>
</evidence>
<comment type="similarity">
    <text evidence="2 5">Belongs to the DegT/DnrJ/EryC1 family.</text>
</comment>
<dbReference type="InterPro" id="IPR015421">
    <property type="entry name" value="PyrdxlP-dep_Trfase_major"/>
</dbReference>
<feature type="modified residue" description="N6-(pyridoxal phosphate)lysine" evidence="4">
    <location>
        <position position="186"/>
    </location>
</feature>
<dbReference type="Gene3D" id="3.90.1150.10">
    <property type="entry name" value="Aspartate Aminotransferase, domain 1"/>
    <property type="match status" value="1"/>
</dbReference>
<dbReference type="Gene3D" id="3.40.640.10">
    <property type="entry name" value="Type I PLP-dependent aspartate aminotransferase-like (Major domain)"/>
    <property type="match status" value="1"/>
</dbReference>
<reference evidence="6 7" key="1">
    <citation type="submission" date="2017-09" db="EMBL/GenBank/DDBJ databases">
        <title>Sequencing the genomes of two abundant thermophiles in Great Basin hot springs: Thermocrinis jamiesonii and novel Chloroflexi Thermoflexus hugenholtzii.</title>
        <authorList>
            <person name="Hedlund B."/>
        </authorList>
    </citation>
    <scope>NUCLEOTIDE SEQUENCE [LARGE SCALE GENOMIC DNA]</scope>
    <source>
        <strain evidence="6 7">G233</strain>
    </source>
</reference>
<proteinExistence type="inferred from homology"/>
<keyword evidence="7" id="KW-1185">Reference proteome</keyword>
<evidence type="ECO:0000256" key="3">
    <source>
        <dbReference type="PIRSR" id="PIRSR000390-1"/>
    </source>
</evidence>
<feature type="active site" description="Proton acceptor" evidence="3">
    <location>
        <position position="186"/>
    </location>
</feature>
<dbReference type="PIRSF" id="PIRSF000390">
    <property type="entry name" value="PLP_StrS"/>
    <property type="match status" value="1"/>
</dbReference>
<keyword evidence="1 4" id="KW-0663">Pyridoxal phosphate</keyword>
<accession>A0A2A9HFN4</accession>
<dbReference type="SUPFAM" id="SSF53383">
    <property type="entry name" value="PLP-dependent transferases"/>
    <property type="match status" value="1"/>
</dbReference>
<evidence type="ECO:0000256" key="4">
    <source>
        <dbReference type="PIRSR" id="PIRSR000390-2"/>
    </source>
</evidence>
<dbReference type="GO" id="GO:0000271">
    <property type="term" value="P:polysaccharide biosynthetic process"/>
    <property type="evidence" value="ECO:0007669"/>
    <property type="project" value="TreeGrafter"/>
</dbReference>
<organism evidence="6 7">
    <name type="scientific">Tepidiforma thermophila (strain KCTC 52669 / CGMCC 1.13589 / G233)</name>
    <dbReference type="NCBI Taxonomy" id="2761530"/>
    <lineage>
        <taxon>Bacteria</taxon>
        <taxon>Bacillati</taxon>
        <taxon>Chloroflexota</taxon>
        <taxon>Tepidiformia</taxon>
        <taxon>Tepidiformales</taxon>
        <taxon>Tepidiformaceae</taxon>
        <taxon>Tepidiforma</taxon>
    </lineage>
</organism>
<dbReference type="AlphaFoldDB" id="A0A2A9HFN4"/>
<evidence type="ECO:0000256" key="5">
    <source>
        <dbReference type="RuleBase" id="RU004508"/>
    </source>
</evidence>
<dbReference type="PANTHER" id="PTHR30244">
    <property type="entry name" value="TRANSAMINASE"/>
    <property type="match status" value="1"/>
</dbReference>
<evidence type="ECO:0000256" key="2">
    <source>
        <dbReference type="ARBA" id="ARBA00037999"/>
    </source>
</evidence>
<dbReference type="GO" id="GO:0008483">
    <property type="term" value="F:transaminase activity"/>
    <property type="evidence" value="ECO:0007669"/>
    <property type="project" value="TreeGrafter"/>
</dbReference>
<sequence length="364" mass="39668">MTTVPRPFIPVARPFIGEAEKRAVLEVLDSGQLAAGPRVEAFERAFADYIGARHAIAVNSGTAALVVALQAHGVGPGDEVITTPFSFIATATSIIASGATPVFVDIDPFDLNLDPEKVEDAITERTKAILPVHLYGHPARISELAELAEDFSLALIEDAAQAHGAEHAGRRVGTFGTGCFSFYPTKNMTTGEGGMITTNDDEIARRARLIRNHGQEVRYRHDLFGLNWRMQDLNAAIGLAQLEQLEGWTRARIANAERLSSLIRGFETPRVRDGDRHVFHQYTIRVPRDRDQLQQQLQEAGIGTAIHYPVPIHQQPIIRELGLGEGAFPVAEAAAAQVLSLPVHPGLQPEDVEFIAATLNRLHG</sequence>
<protein>
    <submittedName>
        <fullName evidence="6">dTDP-4-amino-4,6-dideoxygalactose transaminase</fullName>
    </submittedName>
</protein>
<dbReference type="GO" id="GO:0030170">
    <property type="term" value="F:pyridoxal phosphate binding"/>
    <property type="evidence" value="ECO:0007669"/>
    <property type="project" value="UniProtKB-ARBA"/>
</dbReference>
<dbReference type="RefSeq" id="WP_098503560.1">
    <property type="nucleotide sequence ID" value="NZ_PDJQ01000001.1"/>
</dbReference>
<evidence type="ECO:0000313" key="6">
    <source>
        <dbReference type="EMBL" id="PFG74153.1"/>
    </source>
</evidence>
<dbReference type="Pfam" id="PF01041">
    <property type="entry name" value="DegT_DnrJ_EryC1"/>
    <property type="match status" value="1"/>
</dbReference>
<dbReference type="FunFam" id="3.40.640.10:FF:000089">
    <property type="entry name" value="Aminotransferase, DegT/DnrJ/EryC1/StrS family"/>
    <property type="match status" value="1"/>
</dbReference>
<dbReference type="InterPro" id="IPR015424">
    <property type="entry name" value="PyrdxlP-dep_Trfase"/>
</dbReference>
<dbReference type="InterPro" id="IPR015422">
    <property type="entry name" value="PyrdxlP-dep_Trfase_small"/>
</dbReference>
<name>A0A2A9HFN4_TEPT2</name>
<dbReference type="CDD" id="cd00616">
    <property type="entry name" value="AHBA_syn"/>
    <property type="match status" value="1"/>
</dbReference>
<comment type="caution">
    <text evidence="6">The sequence shown here is derived from an EMBL/GenBank/DDBJ whole genome shotgun (WGS) entry which is preliminary data.</text>
</comment>
<dbReference type="PANTHER" id="PTHR30244:SF34">
    <property type="entry name" value="DTDP-4-AMINO-4,6-DIDEOXYGALACTOSE TRANSAMINASE"/>
    <property type="match status" value="1"/>
</dbReference>
<gene>
    <name evidence="6" type="ORF">A9A59_1364</name>
</gene>
<dbReference type="EMBL" id="PDJQ01000001">
    <property type="protein sequence ID" value="PFG74153.1"/>
    <property type="molecule type" value="Genomic_DNA"/>
</dbReference>
<evidence type="ECO:0000313" key="7">
    <source>
        <dbReference type="Proteomes" id="UP000223071"/>
    </source>
</evidence>
<dbReference type="InterPro" id="IPR000653">
    <property type="entry name" value="DegT/StrS_aminotransferase"/>
</dbReference>